<evidence type="ECO:0000256" key="1">
    <source>
        <dbReference type="SAM" id="MobiDB-lite"/>
    </source>
</evidence>
<proteinExistence type="predicted"/>
<dbReference type="EMBL" id="CVRI01000075">
    <property type="protein sequence ID" value="CRL08638.1"/>
    <property type="molecule type" value="Genomic_DNA"/>
</dbReference>
<dbReference type="AlphaFoldDB" id="A0A1J1JAN3"/>
<evidence type="ECO:0000313" key="2">
    <source>
        <dbReference type="EMBL" id="CRL08638.1"/>
    </source>
</evidence>
<feature type="region of interest" description="Disordered" evidence="1">
    <location>
        <begin position="104"/>
        <end position="125"/>
    </location>
</feature>
<sequence>MLDISGAREKHGLLICRQICCRFDVMFTNLTYITDQQQRRQASSNIKYKKPDIQSSSVKVTIKLAHRALKFFIQAAADLNSFTSIPVFMLLSCGLRSTLGNRQTVPNHQTYPKASTKAHGYSSSI</sequence>
<name>A0A1J1JAN3_9DIPT</name>
<gene>
    <name evidence="2" type="ORF">CLUMA_CG021584</name>
</gene>
<accession>A0A1J1JAN3</accession>
<keyword evidence="3" id="KW-1185">Reference proteome</keyword>
<protein>
    <submittedName>
        <fullName evidence="2">CLUMA_CG021584, isoform A</fullName>
    </submittedName>
</protein>
<reference evidence="2 3" key="1">
    <citation type="submission" date="2015-04" db="EMBL/GenBank/DDBJ databases">
        <authorList>
            <person name="Syromyatnikov M.Y."/>
            <person name="Popov V.N."/>
        </authorList>
    </citation>
    <scope>NUCLEOTIDE SEQUENCE [LARGE SCALE GENOMIC DNA]</scope>
</reference>
<evidence type="ECO:0000313" key="3">
    <source>
        <dbReference type="Proteomes" id="UP000183832"/>
    </source>
</evidence>
<dbReference type="Proteomes" id="UP000183832">
    <property type="component" value="Unassembled WGS sequence"/>
</dbReference>
<organism evidence="2 3">
    <name type="scientific">Clunio marinus</name>
    <dbReference type="NCBI Taxonomy" id="568069"/>
    <lineage>
        <taxon>Eukaryota</taxon>
        <taxon>Metazoa</taxon>
        <taxon>Ecdysozoa</taxon>
        <taxon>Arthropoda</taxon>
        <taxon>Hexapoda</taxon>
        <taxon>Insecta</taxon>
        <taxon>Pterygota</taxon>
        <taxon>Neoptera</taxon>
        <taxon>Endopterygota</taxon>
        <taxon>Diptera</taxon>
        <taxon>Nematocera</taxon>
        <taxon>Chironomoidea</taxon>
        <taxon>Chironomidae</taxon>
        <taxon>Clunio</taxon>
    </lineage>
</organism>
<feature type="compositionally biased region" description="Polar residues" evidence="1">
    <location>
        <begin position="104"/>
        <end position="113"/>
    </location>
</feature>